<keyword evidence="11" id="KW-0460">Magnesium</keyword>
<dbReference type="InterPro" id="IPR020562">
    <property type="entry name" value="PRibGlycinamide_synth_N"/>
</dbReference>
<dbReference type="OrthoDB" id="9807240at2"/>
<evidence type="ECO:0000256" key="11">
    <source>
        <dbReference type="ARBA" id="ARBA00022842"/>
    </source>
</evidence>
<evidence type="ECO:0000313" key="20">
    <source>
        <dbReference type="EMBL" id="VFP80003.1"/>
    </source>
</evidence>
<evidence type="ECO:0000256" key="12">
    <source>
        <dbReference type="ARBA" id="ARBA00023211"/>
    </source>
</evidence>
<dbReference type="FunFam" id="3.30.1490.20:FF:000006">
    <property type="entry name" value="phosphoribosylamine--glycine ligase, chloroplastic-like"/>
    <property type="match status" value="1"/>
</dbReference>
<evidence type="ECO:0000313" key="21">
    <source>
        <dbReference type="Proteomes" id="UP000294412"/>
    </source>
</evidence>
<dbReference type="GO" id="GO:0005524">
    <property type="term" value="F:ATP binding"/>
    <property type="evidence" value="ECO:0007669"/>
    <property type="project" value="UniProtKB-UniRule"/>
</dbReference>
<dbReference type="PANTHER" id="PTHR43472">
    <property type="entry name" value="PHOSPHORIBOSYLAMINE--GLYCINE LIGASE"/>
    <property type="match status" value="1"/>
</dbReference>
<dbReference type="Gene3D" id="3.30.470.20">
    <property type="entry name" value="ATP-grasp fold, B domain"/>
    <property type="match status" value="1"/>
</dbReference>
<evidence type="ECO:0000256" key="1">
    <source>
        <dbReference type="ARBA" id="ARBA00001936"/>
    </source>
</evidence>
<dbReference type="UniPathway" id="UPA00074">
    <property type="reaction ID" value="UER00125"/>
</dbReference>
<dbReference type="Gene3D" id="3.90.600.10">
    <property type="entry name" value="Phosphoribosylglycinamide synthetase, C-terminal domain"/>
    <property type="match status" value="1"/>
</dbReference>
<dbReference type="PROSITE" id="PS00184">
    <property type="entry name" value="GARS"/>
    <property type="match status" value="1"/>
</dbReference>
<dbReference type="AlphaFoldDB" id="A0A451D2Y5"/>
<evidence type="ECO:0000256" key="13">
    <source>
        <dbReference type="ARBA" id="ARBA00038345"/>
    </source>
</evidence>
<evidence type="ECO:0000256" key="18">
    <source>
        <dbReference type="PROSITE-ProRule" id="PRU00409"/>
    </source>
</evidence>
<dbReference type="SMART" id="SM01210">
    <property type="entry name" value="GARS_C"/>
    <property type="match status" value="1"/>
</dbReference>
<dbReference type="InterPro" id="IPR020560">
    <property type="entry name" value="PRibGlycinamide_synth_C-dom"/>
</dbReference>
<dbReference type="Gene3D" id="3.30.1490.20">
    <property type="entry name" value="ATP-grasp fold, A domain"/>
    <property type="match status" value="1"/>
</dbReference>
<dbReference type="Proteomes" id="UP000294412">
    <property type="component" value="Chromosome"/>
</dbReference>
<dbReference type="FunFam" id="3.90.600.10:FF:000001">
    <property type="entry name" value="Trifunctional purine biosynthetic protein adenosine-3"/>
    <property type="match status" value="1"/>
</dbReference>
<evidence type="ECO:0000256" key="6">
    <source>
        <dbReference type="ARBA" id="ARBA00022598"/>
    </source>
</evidence>
<evidence type="ECO:0000256" key="15">
    <source>
        <dbReference type="ARBA" id="ARBA00042864"/>
    </source>
</evidence>
<keyword evidence="8 18" id="KW-0547">Nucleotide-binding</keyword>
<dbReference type="GO" id="GO:0046872">
    <property type="term" value="F:metal ion binding"/>
    <property type="evidence" value="ECO:0007669"/>
    <property type="project" value="UniProtKB-KW"/>
</dbReference>
<keyword evidence="10 18" id="KW-0067">ATP-binding</keyword>
<dbReference type="EC" id="6.3.4.13" evidence="4 17"/>
<keyword evidence="12" id="KW-0464">Manganese</keyword>
<reference evidence="20 21" key="1">
    <citation type="submission" date="2019-02" db="EMBL/GenBank/DDBJ databases">
        <authorList>
            <person name="Manzano-Marin A."/>
            <person name="Manzano-Marin A."/>
        </authorList>
    </citation>
    <scope>NUCLEOTIDE SEQUENCE [LARGE SCALE GENOMIC DNA]</scope>
    <source>
        <strain evidence="20 21">ErCicuneomaculata</strain>
    </source>
</reference>
<dbReference type="PANTHER" id="PTHR43472:SF1">
    <property type="entry name" value="PHOSPHORIBOSYLAMINE--GLYCINE LIGASE, CHLOROPLASTIC"/>
    <property type="match status" value="1"/>
</dbReference>
<dbReference type="InterPro" id="IPR020559">
    <property type="entry name" value="PRibGlycinamide_synth_CS"/>
</dbReference>
<evidence type="ECO:0000256" key="10">
    <source>
        <dbReference type="ARBA" id="ARBA00022840"/>
    </source>
</evidence>
<evidence type="ECO:0000259" key="19">
    <source>
        <dbReference type="PROSITE" id="PS50975"/>
    </source>
</evidence>
<evidence type="ECO:0000256" key="7">
    <source>
        <dbReference type="ARBA" id="ARBA00022723"/>
    </source>
</evidence>
<evidence type="ECO:0000256" key="3">
    <source>
        <dbReference type="ARBA" id="ARBA00005174"/>
    </source>
</evidence>
<dbReference type="RefSeq" id="WP_157993675.1">
    <property type="nucleotide sequence ID" value="NZ_LR217703.1"/>
</dbReference>
<dbReference type="SMART" id="SM01209">
    <property type="entry name" value="GARS_A"/>
    <property type="match status" value="1"/>
</dbReference>
<evidence type="ECO:0000256" key="4">
    <source>
        <dbReference type="ARBA" id="ARBA00013255"/>
    </source>
</evidence>
<dbReference type="InterPro" id="IPR013815">
    <property type="entry name" value="ATP_grasp_subdomain_1"/>
</dbReference>
<dbReference type="SUPFAM" id="SSF51246">
    <property type="entry name" value="Rudiment single hybrid motif"/>
    <property type="match status" value="1"/>
</dbReference>
<dbReference type="InterPro" id="IPR037123">
    <property type="entry name" value="PRibGlycinamide_synth_C_sf"/>
</dbReference>
<evidence type="ECO:0000256" key="9">
    <source>
        <dbReference type="ARBA" id="ARBA00022755"/>
    </source>
</evidence>
<comment type="catalytic activity">
    <reaction evidence="17">
        <text>5-phospho-beta-D-ribosylamine + glycine + ATP = N(1)-(5-phospho-beta-D-ribosyl)glycinamide + ADP + phosphate + H(+)</text>
        <dbReference type="Rhea" id="RHEA:17453"/>
        <dbReference type="ChEBI" id="CHEBI:15378"/>
        <dbReference type="ChEBI" id="CHEBI:30616"/>
        <dbReference type="ChEBI" id="CHEBI:43474"/>
        <dbReference type="ChEBI" id="CHEBI:57305"/>
        <dbReference type="ChEBI" id="CHEBI:58681"/>
        <dbReference type="ChEBI" id="CHEBI:143788"/>
        <dbReference type="ChEBI" id="CHEBI:456216"/>
        <dbReference type="EC" id="6.3.4.13"/>
    </reaction>
</comment>
<evidence type="ECO:0000256" key="16">
    <source>
        <dbReference type="ARBA" id="ARBA00079592"/>
    </source>
</evidence>
<dbReference type="SUPFAM" id="SSF52440">
    <property type="entry name" value="PreATP-grasp domain"/>
    <property type="match status" value="1"/>
</dbReference>
<dbReference type="InterPro" id="IPR016185">
    <property type="entry name" value="PreATP-grasp_dom_sf"/>
</dbReference>
<comment type="cofactor">
    <cofactor evidence="1">
        <name>Mn(2+)</name>
        <dbReference type="ChEBI" id="CHEBI:29035"/>
    </cofactor>
</comment>
<keyword evidence="9 17" id="KW-0658">Purine biosynthesis</keyword>
<dbReference type="InterPro" id="IPR020561">
    <property type="entry name" value="PRibGlycinamid_synth_ATP-grasp"/>
</dbReference>
<gene>
    <name evidence="17 20" type="primary">purD</name>
    <name evidence="20" type="ORF">ERCICUMA2628_498</name>
</gene>
<accession>A0A451D2Y5</accession>
<keyword evidence="7" id="KW-0479">Metal-binding</keyword>
<dbReference type="InterPro" id="IPR011761">
    <property type="entry name" value="ATP-grasp"/>
</dbReference>
<evidence type="ECO:0000256" key="14">
    <source>
        <dbReference type="ARBA" id="ARBA00042242"/>
    </source>
</evidence>
<comment type="cofactor">
    <cofactor evidence="2">
        <name>Mg(2+)</name>
        <dbReference type="ChEBI" id="CHEBI:18420"/>
    </cofactor>
</comment>
<evidence type="ECO:0000256" key="8">
    <source>
        <dbReference type="ARBA" id="ARBA00022741"/>
    </source>
</evidence>
<protein>
    <recommendedName>
        <fullName evidence="5 17">Phosphoribosylamine--glycine ligase</fullName>
        <ecNumber evidence="4 17">6.3.4.13</ecNumber>
    </recommendedName>
    <alternativeName>
        <fullName evidence="16 17">GARS</fullName>
    </alternativeName>
    <alternativeName>
        <fullName evidence="14 17">Glycinamide ribonucleotide synthetase</fullName>
    </alternativeName>
    <alternativeName>
        <fullName evidence="15 17">Phosphoribosylglycinamide synthetase</fullName>
    </alternativeName>
</protein>
<dbReference type="FunFam" id="3.40.50.20:FF:000006">
    <property type="entry name" value="Phosphoribosylamine--glycine ligase, chloroplastic"/>
    <property type="match status" value="1"/>
</dbReference>
<comment type="similarity">
    <text evidence="13 17">Belongs to the GARS family.</text>
</comment>
<dbReference type="GO" id="GO:0009113">
    <property type="term" value="P:purine nucleobase biosynthetic process"/>
    <property type="evidence" value="ECO:0007669"/>
    <property type="project" value="InterPro"/>
</dbReference>
<dbReference type="Gene3D" id="3.40.50.20">
    <property type="match status" value="1"/>
</dbReference>
<feature type="domain" description="ATP-grasp" evidence="19">
    <location>
        <begin position="109"/>
        <end position="316"/>
    </location>
</feature>
<dbReference type="HAMAP" id="MF_00138">
    <property type="entry name" value="GARS"/>
    <property type="match status" value="1"/>
</dbReference>
<dbReference type="InterPro" id="IPR011054">
    <property type="entry name" value="Rudment_hybrid_motif"/>
</dbReference>
<dbReference type="NCBIfam" id="TIGR00877">
    <property type="entry name" value="purD"/>
    <property type="match status" value="1"/>
</dbReference>
<dbReference type="PROSITE" id="PS50975">
    <property type="entry name" value="ATP_GRASP"/>
    <property type="match status" value="1"/>
</dbReference>
<dbReference type="InterPro" id="IPR000115">
    <property type="entry name" value="PRibGlycinamide_synth"/>
</dbReference>
<evidence type="ECO:0000256" key="5">
    <source>
        <dbReference type="ARBA" id="ARBA00020605"/>
    </source>
</evidence>
<dbReference type="Pfam" id="PF02844">
    <property type="entry name" value="GARS_N"/>
    <property type="match status" value="1"/>
</dbReference>
<keyword evidence="6 17" id="KW-0436">Ligase</keyword>
<sequence>MQILVIGNGGREHALAWKVSQSPLVTSVFVAPGNAGTALEPMIQNITIQPDNMTELLNFAMSKKIDLTIVGQEVPLINGIVDLFYNAGLKIFGPTQFASQLEGSKAFTKEFLIRHGILTAEYQCFTEVKSAMKYIYEKGTPIVIKADGVAYGKGVVVAQTLQEAEIAIQNILVDKVFGESGHQIIIEEFLDGEEVSFIVMTDGKNIIPMVTSQDYKRIGNGDIGPNTGGMGAYSPVTLVTEIIHQRIIDEVIYPTLRAMAFEGHPYTGFLYAGLMINNSRQIYVMEFNCRLGDPESQLIMLRLQSDLVDLCLAVLEGKLNYKNIIWDPRPAIGVVLASDGYPGDYINGHMIHGLPLQSTIIGKDCKVFHSGTTIQDGSIVTNGGRVICVTALGEDFLTAKKRAYKLANMIHWDGKFFRTDIGDIAINRK</sequence>
<dbReference type="FunFam" id="3.30.470.20:FF:000031">
    <property type="entry name" value="Phosphoribosylamine--glycine ligase"/>
    <property type="match status" value="1"/>
</dbReference>
<dbReference type="Pfam" id="PF02843">
    <property type="entry name" value="GARS_C"/>
    <property type="match status" value="1"/>
</dbReference>
<proteinExistence type="inferred from homology"/>
<dbReference type="SUPFAM" id="SSF56059">
    <property type="entry name" value="Glutathione synthetase ATP-binding domain-like"/>
    <property type="match status" value="1"/>
</dbReference>
<dbReference type="Pfam" id="PF01071">
    <property type="entry name" value="GARS_A"/>
    <property type="match status" value="1"/>
</dbReference>
<organism evidence="20 21">
    <name type="scientific">Candidatus Erwinia haradaeae</name>
    <dbReference type="NCBI Taxonomy" id="1922217"/>
    <lineage>
        <taxon>Bacteria</taxon>
        <taxon>Pseudomonadati</taxon>
        <taxon>Pseudomonadota</taxon>
        <taxon>Gammaproteobacteria</taxon>
        <taxon>Enterobacterales</taxon>
        <taxon>Erwiniaceae</taxon>
        <taxon>Erwinia</taxon>
    </lineage>
</organism>
<dbReference type="GO" id="GO:0004637">
    <property type="term" value="F:phosphoribosylamine-glycine ligase activity"/>
    <property type="evidence" value="ECO:0007669"/>
    <property type="project" value="UniProtKB-UniRule"/>
</dbReference>
<evidence type="ECO:0000256" key="2">
    <source>
        <dbReference type="ARBA" id="ARBA00001946"/>
    </source>
</evidence>
<name>A0A451D2Y5_9GAMM</name>
<evidence type="ECO:0000256" key="17">
    <source>
        <dbReference type="HAMAP-Rule" id="MF_00138"/>
    </source>
</evidence>
<dbReference type="GO" id="GO:0006189">
    <property type="term" value="P:'de novo' IMP biosynthetic process"/>
    <property type="evidence" value="ECO:0007669"/>
    <property type="project" value="UniProtKB-UniRule"/>
</dbReference>
<dbReference type="EMBL" id="LR217703">
    <property type="protein sequence ID" value="VFP80003.1"/>
    <property type="molecule type" value="Genomic_DNA"/>
</dbReference>
<comment type="pathway">
    <text evidence="3 17">Purine metabolism; IMP biosynthesis via de novo pathway; N(1)-(5-phospho-D-ribosyl)glycinamide from 5-phospho-alpha-D-ribose 1-diphosphate: step 2/2.</text>
</comment>